<dbReference type="GO" id="GO:0016887">
    <property type="term" value="F:ATP hydrolysis activity"/>
    <property type="evidence" value="ECO:0007669"/>
    <property type="project" value="InterPro"/>
</dbReference>
<evidence type="ECO:0000256" key="2">
    <source>
        <dbReference type="ARBA" id="ARBA00022741"/>
    </source>
</evidence>
<keyword evidence="2" id="KW-0547">Nucleotide-binding</keyword>
<keyword evidence="3" id="KW-0067">ATP-binding</keyword>
<evidence type="ECO:0000313" key="5">
    <source>
        <dbReference type="EMBL" id="TXI31323.1"/>
    </source>
</evidence>
<dbReference type="InterPro" id="IPR050764">
    <property type="entry name" value="CbbQ/NirQ/NorQ/GpvN"/>
</dbReference>
<dbReference type="Proteomes" id="UP000321110">
    <property type="component" value="Unassembled WGS sequence"/>
</dbReference>
<dbReference type="CDD" id="cd00009">
    <property type="entry name" value="AAA"/>
    <property type="match status" value="1"/>
</dbReference>
<dbReference type="InterPro" id="IPR003593">
    <property type="entry name" value="AAA+_ATPase"/>
</dbReference>
<evidence type="ECO:0000313" key="6">
    <source>
        <dbReference type="Proteomes" id="UP000321110"/>
    </source>
</evidence>
<dbReference type="PANTHER" id="PTHR42759">
    <property type="entry name" value="MOXR FAMILY PROTEIN"/>
    <property type="match status" value="1"/>
</dbReference>
<dbReference type="Pfam" id="PF08406">
    <property type="entry name" value="CbbQ_C"/>
    <property type="match status" value="1"/>
</dbReference>
<proteinExistence type="inferred from homology"/>
<dbReference type="InterPro" id="IPR013615">
    <property type="entry name" value="CbbQ_C"/>
</dbReference>
<accession>A0A5C7W2W4</accession>
<dbReference type="InterPro" id="IPR011704">
    <property type="entry name" value="ATPase_dyneun-rel_AAA"/>
</dbReference>
<reference evidence="5 6" key="1">
    <citation type="submission" date="2018-09" db="EMBL/GenBank/DDBJ databases">
        <title>Metagenome Assembled Genomes from an Advanced Water Purification Facility.</title>
        <authorList>
            <person name="Stamps B.W."/>
            <person name="Spear J.R."/>
        </authorList>
    </citation>
    <scope>NUCLEOTIDE SEQUENCE [LARGE SCALE GENOMIC DNA]</scope>
    <source>
        <strain evidence="5">Bin_52_1</strain>
    </source>
</reference>
<feature type="domain" description="AAA+ ATPase" evidence="4">
    <location>
        <begin position="58"/>
        <end position="209"/>
    </location>
</feature>
<dbReference type="Pfam" id="PF07728">
    <property type="entry name" value="AAA_5"/>
    <property type="match status" value="1"/>
</dbReference>
<dbReference type="PANTHER" id="PTHR42759:SF1">
    <property type="entry name" value="MAGNESIUM-CHELATASE SUBUNIT CHLD"/>
    <property type="match status" value="1"/>
</dbReference>
<dbReference type="InterPro" id="IPR027417">
    <property type="entry name" value="P-loop_NTPase"/>
</dbReference>
<protein>
    <submittedName>
        <fullName evidence="5">AAA family ATPase</fullName>
    </submittedName>
</protein>
<evidence type="ECO:0000256" key="1">
    <source>
        <dbReference type="ARBA" id="ARBA00009417"/>
    </source>
</evidence>
<comment type="caution">
    <text evidence="5">The sequence shown here is derived from an EMBL/GenBank/DDBJ whole genome shotgun (WGS) entry which is preliminary data.</text>
</comment>
<evidence type="ECO:0000259" key="4">
    <source>
        <dbReference type="SMART" id="SM00382"/>
    </source>
</evidence>
<dbReference type="SMART" id="SM00382">
    <property type="entry name" value="AAA"/>
    <property type="match status" value="1"/>
</dbReference>
<dbReference type="AlphaFoldDB" id="A0A5C7W2W4"/>
<dbReference type="EMBL" id="SSFO01000192">
    <property type="protein sequence ID" value="TXI31323.1"/>
    <property type="molecule type" value="Genomic_DNA"/>
</dbReference>
<comment type="similarity">
    <text evidence="1">Belongs to the CbbQ/NirQ/NorQ/GpvN family.</text>
</comment>
<name>A0A5C7W2W4_AQUAC</name>
<dbReference type="SUPFAM" id="SSF52540">
    <property type="entry name" value="P-loop containing nucleoside triphosphate hydrolases"/>
    <property type="match status" value="1"/>
</dbReference>
<dbReference type="Gene3D" id="3.40.50.300">
    <property type="entry name" value="P-loop containing nucleotide triphosphate hydrolases"/>
    <property type="match status" value="1"/>
</dbReference>
<dbReference type="GO" id="GO:0005524">
    <property type="term" value="F:ATP binding"/>
    <property type="evidence" value="ECO:0007669"/>
    <property type="project" value="UniProtKB-KW"/>
</dbReference>
<sequence>MQLSQQISMSVFGADPAKSARAFPAGHEHMAFVPKASNVYKFRTPIRMPVMNWLYSPGGDALALVGPTGTGKTSLVKEICARLNWPYMQANAHSRMEMPDLVGMLSLDCDPATGDQRTIFRYGPLALAMKNGYVFCLDEGDFLDPSVMSGLNAILEGSPLVIPENGGEIINPHENFRFVITCNTRGQGDESGLMAGTLSQNLATWDRYRMVEVGYMPAEDEVELLQHSMPQAPVDILKAMVTVANKIRDQFVGNPNPQGQTGDLTVTCSTRTLLRWARVGVSYTRGNAGVCPLAMALRESLTNRATADQRVVIHTMAKDVFGAAWAGDEVLAAADV</sequence>
<organism evidence="5 6">
    <name type="scientific">Aquipseudomonas alcaligenes</name>
    <name type="common">Pseudomonas alcaligenes</name>
    <dbReference type="NCBI Taxonomy" id="43263"/>
    <lineage>
        <taxon>Bacteria</taxon>
        <taxon>Pseudomonadati</taxon>
        <taxon>Pseudomonadota</taxon>
        <taxon>Gammaproteobacteria</taxon>
        <taxon>Pseudomonadales</taxon>
        <taxon>Pseudomonadaceae</taxon>
        <taxon>Aquipseudomonas</taxon>
    </lineage>
</organism>
<evidence type="ECO:0000256" key="3">
    <source>
        <dbReference type="ARBA" id="ARBA00022840"/>
    </source>
</evidence>
<gene>
    <name evidence="5" type="ORF">E6Q69_11625</name>
</gene>